<evidence type="ECO:0000259" key="14">
    <source>
        <dbReference type="Pfam" id="PF17801"/>
    </source>
</evidence>
<dbReference type="PANTHER" id="PTHR11452:SF83">
    <property type="entry name" value="ALPHA-GALACTOSIDASE"/>
    <property type="match status" value="1"/>
</dbReference>
<protein>
    <recommendedName>
        <fullName evidence="5 13">Alpha-galactosidase</fullName>
        <ecNumber evidence="13">3.2.1.-</ecNumber>
    </recommendedName>
</protein>
<comment type="similarity">
    <text evidence="3 13">Belongs to the glycosyl hydrolase 27 family.</text>
</comment>
<dbReference type="InterPro" id="IPR017853">
    <property type="entry name" value="GH"/>
</dbReference>
<dbReference type="SUPFAM" id="SSF51011">
    <property type="entry name" value="Glycosyl hydrolase domain"/>
    <property type="match status" value="1"/>
</dbReference>
<keyword evidence="11" id="KW-0458">Lysosome</keyword>
<accession>A0A913ZW23</accession>
<dbReference type="GO" id="GO:0009311">
    <property type="term" value="P:oligosaccharide metabolic process"/>
    <property type="evidence" value="ECO:0007669"/>
    <property type="project" value="TreeGrafter"/>
</dbReference>
<dbReference type="Gene3D" id="3.20.20.70">
    <property type="entry name" value="Aldolase class I"/>
    <property type="match status" value="1"/>
</dbReference>
<dbReference type="InterPro" id="IPR013780">
    <property type="entry name" value="Glyco_hydro_b"/>
</dbReference>
<proteinExistence type="inferred from homology"/>
<keyword evidence="10" id="KW-0325">Glycoprotein</keyword>
<dbReference type="PANTHER" id="PTHR11452">
    <property type="entry name" value="ALPHA-GALACTOSIDASE/ALPHA-N-ACETYLGALACTOSAMINIDASE"/>
    <property type="match status" value="1"/>
</dbReference>
<reference evidence="15" key="1">
    <citation type="submission" date="2022-11" db="UniProtKB">
        <authorList>
            <consortium name="EnsemblMetazoa"/>
        </authorList>
    </citation>
    <scope>IDENTIFICATION</scope>
</reference>
<keyword evidence="12 13" id="KW-0326">Glycosidase</keyword>
<comment type="catalytic activity">
    <reaction evidence="1">
        <text>Hydrolysis of terminal, non-reducing alpha-D-galactose residues in alpha-D-galactosides, including galactose oligosaccharides, galactomannans and galactolipids.</text>
        <dbReference type="EC" id="3.2.1.22"/>
    </reaction>
</comment>
<dbReference type="RefSeq" id="XP_038055495.1">
    <property type="nucleotide sequence ID" value="XM_038199567.1"/>
</dbReference>
<evidence type="ECO:0000313" key="16">
    <source>
        <dbReference type="Proteomes" id="UP000887568"/>
    </source>
</evidence>
<dbReference type="InterPro" id="IPR002241">
    <property type="entry name" value="Glyco_hydro_27"/>
</dbReference>
<organism evidence="15 16">
    <name type="scientific">Patiria miniata</name>
    <name type="common">Bat star</name>
    <name type="synonym">Asterina miniata</name>
    <dbReference type="NCBI Taxonomy" id="46514"/>
    <lineage>
        <taxon>Eukaryota</taxon>
        <taxon>Metazoa</taxon>
        <taxon>Echinodermata</taxon>
        <taxon>Eleutherozoa</taxon>
        <taxon>Asterozoa</taxon>
        <taxon>Asteroidea</taxon>
        <taxon>Valvatacea</taxon>
        <taxon>Valvatida</taxon>
        <taxon>Asterinidae</taxon>
        <taxon>Patiria</taxon>
    </lineage>
</organism>
<dbReference type="SUPFAM" id="SSF51445">
    <property type="entry name" value="(Trans)glycosidases"/>
    <property type="match status" value="1"/>
</dbReference>
<comment type="subcellular location">
    <subcellularLocation>
        <location evidence="2">Lysosome</location>
    </subcellularLocation>
</comment>
<evidence type="ECO:0000256" key="1">
    <source>
        <dbReference type="ARBA" id="ARBA00001255"/>
    </source>
</evidence>
<keyword evidence="7 13" id="KW-0378">Hydrolase</keyword>
<dbReference type="PRINTS" id="PR00740">
    <property type="entry name" value="GLHYDRLASE27"/>
</dbReference>
<evidence type="ECO:0000256" key="2">
    <source>
        <dbReference type="ARBA" id="ARBA00004371"/>
    </source>
</evidence>
<dbReference type="GO" id="GO:0016139">
    <property type="term" value="P:glycoside catabolic process"/>
    <property type="evidence" value="ECO:0007669"/>
    <property type="project" value="TreeGrafter"/>
</dbReference>
<evidence type="ECO:0000256" key="6">
    <source>
        <dbReference type="ARBA" id="ARBA00022729"/>
    </source>
</evidence>
<evidence type="ECO:0000256" key="7">
    <source>
        <dbReference type="ARBA" id="ARBA00022801"/>
    </source>
</evidence>
<dbReference type="CDD" id="cd14792">
    <property type="entry name" value="GH27"/>
    <property type="match status" value="1"/>
</dbReference>
<dbReference type="GO" id="GO:0004557">
    <property type="term" value="F:alpha-galactosidase activity"/>
    <property type="evidence" value="ECO:0007669"/>
    <property type="project" value="UniProtKB-EC"/>
</dbReference>
<dbReference type="InterPro" id="IPR000111">
    <property type="entry name" value="Glyco_hydro_27/36_CS"/>
</dbReference>
<evidence type="ECO:0000256" key="9">
    <source>
        <dbReference type="ARBA" id="ARBA00023157"/>
    </source>
</evidence>
<keyword evidence="8" id="KW-0443">Lipid metabolism</keyword>
<dbReference type="EnsemblMetazoa" id="XM_038199567.1">
    <property type="protein sequence ID" value="XP_038055495.1"/>
    <property type="gene ID" value="LOC119727613"/>
</dbReference>
<feature type="domain" description="Alpha galactosidase C-terminal" evidence="14">
    <location>
        <begin position="337"/>
        <end position="414"/>
    </location>
</feature>
<keyword evidence="16" id="KW-1185">Reference proteome</keyword>
<dbReference type="FunFam" id="3.20.20.70:FF:000070">
    <property type="entry name" value="Alpha-galactosidase"/>
    <property type="match status" value="1"/>
</dbReference>
<sequence>MTWVPVVVFRMSLKLALALFLLGAFYPILEALDNGLARTPPMGWLTWERFRCDTNCKKNPKNCISENLMMEMADRMAEDGYKDAGYEYVNLDDCWSAKERDAQERLQGDPERFPSGMKALGNYIHSRGLKFGIYADYGTKTCSGFPGSWGHFELDAQTFADWGVDMMKLDSCSSNVTTYSKGYPEMAHALNATGRPILFNCKWPFVLPHYGMKINYTLIAEYCNTWRNFWDIREKWSLVLMIVDYYALNQDVLIPASGPGHFNDPDMLVVGDNGLTVDQAQAHFAMWSILAAPLLMANDLRNISIPRRNILLNKEVIAVNQDPLGIMGRLVLQFSDRVNLWVKQLSKPQEWAVVFLNRYPSPQTVSLSLQQLGLKSLSGYNLRDIITHSDIGYRDSSKKYKYTIPATGALMMRIHP</sequence>
<dbReference type="OMA" id="FGLYHDI"/>
<dbReference type="GO" id="GO:0016020">
    <property type="term" value="C:membrane"/>
    <property type="evidence" value="ECO:0007669"/>
    <property type="project" value="GOC"/>
</dbReference>
<evidence type="ECO:0000256" key="10">
    <source>
        <dbReference type="ARBA" id="ARBA00023180"/>
    </source>
</evidence>
<evidence type="ECO:0000256" key="11">
    <source>
        <dbReference type="ARBA" id="ARBA00023228"/>
    </source>
</evidence>
<dbReference type="Pfam" id="PF17801">
    <property type="entry name" value="Melibiase_C"/>
    <property type="match status" value="1"/>
</dbReference>
<comment type="subunit">
    <text evidence="4 13">Homodimer.</text>
</comment>
<dbReference type="Pfam" id="PF16499">
    <property type="entry name" value="Melibiase_2"/>
    <property type="match status" value="1"/>
</dbReference>
<dbReference type="GO" id="GO:0019377">
    <property type="term" value="P:glycolipid catabolic process"/>
    <property type="evidence" value="ECO:0007669"/>
    <property type="project" value="UniProtKB-ARBA"/>
</dbReference>
<dbReference type="OrthoDB" id="5795902at2759"/>
<evidence type="ECO:0000256" key="8">
    <source>
        <dbReference type="ARBA" id="ARBA00023098"/>
    </source>
</evidence>
<evidence type="ECO:0000256" key="3">
    <source>
        <dbReference type="ARBA" id="ARBA00009743"/>
    </source>
</evidence>
<dbReference type="InterPro" id="IPR013785">
    <property type="entry name" value="Aldolase_TIM"/>
</dbReference>
<evidence type="ECO:0000256" key="4">
    <source>
        <dbReference type="ARBA" id="ARBA00011738"/>
    </source>
</evidence>
<dbReference type="GO" id="GO:0005764">
    <property type="term" value="C:lysosome"/>
    <property type="evidence" value="ECO:0007669"/>
    <property type="project" value="UniProtKB-SubCell"/>
</dbReference>
<name>A0A913ZW23_PATMI</name>
<dbReference type="Proteomes" id="UP000887568">
    <property type="component" value="Unplaced"/>
</dbReference>
<dbReference type="Gene3D" id="2.60.40.1180">
    <property type="entry name" value="Golgi alpha-mannosidase II"/>
    <property type="match status" value="1"/>
</dbReference>
<dbReference type="AlphaFoldDB" id="A0A913ZW23"/>
<evidence type="ECO:0000256" key="13">
    <source>
        <dbReference type="RuleBase" id="RU361168"/>
    </source>
</evidence>
<evidence type="ECO:0000256" key="12">
    <source>
        <dbReference type="ARBA" id="ARBA00023295"/>
    </source>
</evidence>
<evidence type="ECO:0000313" key="15">
    <source>
        <dbReference type="EnsemblMetazoa" id="XP_038055495.1"/>
    </source>
</evidence>
<evidence type="ECO:0000256" key="5">
    <source>
        <dbReference type="ARBA" id="ARBA00012755"/>
    </source>
</evidence>
<keyword evidence="6" id="KW-0732">Signal</keyword>
<dbReference type="GeneID" id="119727613"/>
<dbReference type="PROSITE" id="PS00512">
    <property type="entry name" value="ALPHA_GALACTOSIDASE"/>
    <property type="match status" value="1"/>
</dbReference>
<keyword evidence="9 13" id="KW-1015">Disulfide bond</keyword>
<dbReference type="InterPro" id="IPR041233">
    <property type="entry name" value="Melibiase_C"/>
</dbReference>
<dbReference type="EC" id="3.2.1.-" evidence="13"/>